<dbReference type="InterPro" id="IPR014743">
    <property type="entry name" value="Cl-channel_core"/>
</dbReference>
<name>A0A9D9EA23_9SPIR</name>
<proteinExistence type="predicted"/>
<dbReference type="GO" id="GO:0016020">
    <property type="term" value="C:membrane"/>
    <property type="evidence" value="ECO:0007669"/>
    <property type="project" value="UniProtKB-SubCell"/>
</dbReference>
<gene>
    <name evidence="6" type="ORF">IAC42_03830</name>
</gene>
<evidence type="ECO:0000256" key="2">
    <source>
        <dbReference type="ARBA" id="ARBA00022692"/>
    </source>
</evidence>
<dbReference type="InterPro" id="IPR001807">
    <property type="entry name" value="ClC"/>
</dbReference>
<feature type="transmembrane region" description="Helical" evidence="5">
    <location>
        <begin position="271"/>
        <end position="292"/>
    </location>
</feature>
<comment type="subcellular location">
    <subcellularLocation>
        <location evidence="1">Membrane</location>
        <topology evidence="1">Multi-pass membrane protein</topology>
    </subcellularLocation>
</comment>
<evidence type="ECO:0000313" key="7">
    <source>
        <dbReference type="Proteomes" id="UP000823633"/>
    </source>
</evidence>
<organism evidence="6 7">
    <name type="scientific">Candidatus Aphodenecus pullistercoris</name>
    <dbReference type="NCBI Taxonomy" id="2840669"/>
    <lineage>
        <taxon>Bacteria</taxon>
        <taxon>Pseudomonadati</taxon>
        <taxon>Spirochaetota</taxon>
        <taxon>Spirochaetia</taxon>
        <taxon>Spirochaetales</taxon>
        <taxon>Candidatus Aphodenecus</taxon>
    </lineage>
</organism>
<evidence type="ECO:0000256" key="3">
    <source>
        <dbReference type="ARBA" id="ARBA00022989"/>
    </source>
</evidence>
<dbReference type="AlphaFoldDB" id="A0A9D9EA23"/>
<keyword evidence="4 5" id="KW-0472">Membrane</keyword>
<feature type="transmembrane region" description="Helical" evidence="5">
    <location>
        <begin position="195"/>
        <end position="215"/>
    </location>
</feature>
<evidence type="ECO:0000256" key="1">
    <source>
        <dbReference type="ARBA" id="ARBA00004141"/>
    </source>
</evidence>
<dbReference type="InterPro" id="IPR050368">
    <property type="entry name" value="ClC-type_chloride_channel"/>
</dbReference>
<protein>
    <submittedName>
        <fullName evidence="6">Chloride channel protein</fullName>
    </submittedName>
</protein>
<evidence type="ECO:0000256" key="4">
    <source>
        <dbReference type="ARBA" id="ARBA00023136"/>
    </source>
</evidence>
<dbReference type="Pfam" id="PF00654">
    <property type="entry name" value="Voltage_CLC"/>
    <property type="match status" value="1"/>
</dbReference>
<reference evidence="6" key="2">
    <citation type="journal article" date="2021" name="PeerJ">
        <title>Extensive microbial diversity within the chicken gut microbiome revealed by metagenomics and culture.</title>
        <authorList>
            <person name="Gilroy R."/>
            <person name="Ravi A."/>
            <person name="Getino M."/>
            <person name="Pursley I."/>
            <person name="Horton D.L."/>
            <person name="Alikhan N.F."/>
            <person name="Baker D."/>
            <person name="Gharbi K."/>
            <person name="Hall N."/>
            <person name="Watson M."/>
            <person name="Adriaenssens E.M."/>
            <person name="Foster-Nyarko E."/>
            <person name="Jarju S."/>
            <person name="Secka A."/>
            <person name="Antonio M."/>
            <person name="Oren A."/>
            <person name="Chaudhuri R.R."/>
            <person name="La Ragione R."/>
            <person name="Hildebrand F."/>
            <person name="Pallen M.J."/>
        </authorList>
    </citation>
    <scope>NUCLEOTIDE SEQUENCE</scope>
    <source>
        <strain evidence="6">11167</strain>
    </source>
</reference>
<feature type="transmembrane region" description="Helical" evidence="5">
    <location>
        <begin position="46"/>
        <end position="64"/>
    </location>
</feature>
<feature type="transmembrane region" description="Helical" evidence="5">
    <location>
        <begin position="20"/>
        <end position="39"/>
    </location>
</feature>
<feature type="transmembrane region" description="Helical" evidence="5">
    <location>
        <begin position="360"/>
        <end position="386"/>
    </location>
</feature>
<dbReference type="PRINTS" id="PR00762">
    <property type="entry name" value="CLCHANNEL"/>
</dbReference>
<evidence type="ECO:0000313" key="6">
    <source>
        <dbReference type="EMBL" id="MBO8442868.1"/>
    </source>
</evidence>
<dbReference type="SUPFAM" id="SSF81340">
    <property type="entry name" value="Clc chloride channel"/>
    <property type="match status" value="1"/>
</dbReference>
<accession>A0A9D9EA23</accession>
<dbReference type="Gene3D" id="1.10.3080.10">
    <property type="entry name" value="Clc chloride channel"/>
    <property type="match status" value="1"/>
</dbReference>
<keyword evidence="3 5" id="KW-1133">Transmembrane helix</keyword>
<feature type="transmembrane region" description="Helical" evidence="5">
    <location>
        <begin position="322"/>
        <end position="348"/>
    </location>
</feature>
<reference evidence="6" key="1">
    <citation type="submission" date="2020-10" db="EMBL/GenBank/DDBJ databases">
        <authorList>
            <person name="Gilroy R."/>
        </authorList>
    </citation>
    <scope>NUCLEOTIDE SEQUENCE</scope>
    <source>
        <strain evidence="6">11167</strain>
    </source>
</reference>
<feature type="transmembrane region" description="Helical" evidence="5">
    <location>
        <begin position="235"/>
        <end position="259"/>
    </location>
</feature>
<evidence type="ECO:0000256" key="5">
    <source>
        <dbReference type="SAM" id="Phobius"/>
    </source>
</evidence>
<feature type="transmembrane region" description="Helical" evidence="5">
    <location>
        <begin position="398"/>
        <end position="416"/>
    </location>
</feature>
<keyword evidence="2 5" id="KW-0812">Transmembrane</keyword>
<comment type="caution">
    <text evidence="6">The sequence shown here is derived from an EMBL/GenBank/DDBJ whole genome shotgun (WGS) entry which is preliminary data.</text>
</comment>
<dbReference type="Proteomes" id="UP000823633">
    <property type="component" value="Unassembled WGS sequence"/>
</dbReference>
<sequence length="423" mass="46175">MGKVGLGHQYWVGKCLRGLFTGLITGALISLYSQTISLLTRLNQSLPFLVFLIPLGAVLTQYLFKVFGERYRNSTTSAIDEINNHKDHRNWAESQIPDTISPLMGLLAYLGASITHLVGASGGKEGAGVQIGLASASVVEHVEAWGNRRLGREHDNRSDYYLMCGAGAAFAALFNAPIAGVFFGTQLASPRATRLDAYLPVTISSFTAVLLSQAIGIHVLEIPLYLELEFSARNLFYVSLFAILTGLYSRLFCFVLHRIRDFFRKRVSSPYLVVLWPSLVLLLLSLATWPIFDTFRYNGLGGDLLYDIIIGRASQLDDLIKLALVAFTFAAGFVGGEVVPLIIVGAGFGMSMSHLFNVPLSPFAVLGSLGMLSGGTNLPIVCFALGLELFGYREPCLLFIMVTLSFVASGHSGIYSHQRLPYR</sequence>
<dbReference type="EMBL" id="JADIMU010000024">
    <property type="protein sequence ID" value="MBO8442868.1"/>
    <property type="molecule type" value="Genomic_DNA"/>
</dbReference>
<dbReference type="GO" id="GO:0015108">
    <property type="term" value="F:chloride transmembrane transporter activity"/>
    <property type="evidence" value="ECO:0007669"/>
    <property type="project" value="InterPro"/>
</dbReference>
<feature type="transmembrane region" description="Helical" evidence="5">
    <location>
        <begin position="160"/>
        <end position="183"/>
    </location>
</feature>
<dbReference type="PANTHER" id="PTHR43427">
    <property type="entry name" value="CHLORIDE CHANNEL PROTEIN CLC-E"/>
    <property type="match status" value="1"/>
</dbReference>